<dbReference type="RefSeq" id="WP_345340169.1">
    <property type="nucleotide sequence ID" value="NZ_BAABLI010000014.1"/>
</dbReference>
<keyword evidence="3" id="KW-1185">Reference proteome</keyword>
<proteinExistence type="predicted"/>
<feature type="domain" description="Amine oxidase" evidence="1">
    <location>
        <begin position="13"/>
        <end position="268"/>
    </location>
</feature>
<dbReference type="PANTHER" id="PTHR42923:SF17">
    <property type="entry name" value="AMINE OXIDASE DOMAIN-CONTAINING PROTEIN"/>
    <property type="match status" value="1"/>
</dbReference>
<comment type="caution">
    <text evidence="2">The sequence shown here is derived from an EMBL/GenBank/DDBJ whole genome shotgun (WGS) entry which is preliminary data.</text>
</comment>
<reference evidence="3" key="1">
    <citation type="journal article" date="2019" name="Int. J. Syst. Evol. Microbiol.">
        <title>The Global Catalogue of Microorganisms (GCM) 10K type strain sequencing project: providing services to taxonomists for standard genome sequencing and annotation.</title>
        <authorList>
            <consortium name="The Broad Institute Genomics Platform"/>
            <consortium name="The Broad Institute Genome Sequencing Center for Infectious Disease"/>
            <person name="Wu L."/>
            <person name="Ma J."/>
        </authorList>
    </citation>
    <scope>NUCLEOTIDE SEQUENCE [LARGE SCALE GENOMIC DNA]</scope>
    <source>
        <strain evidence="3">CGMCC 1.10992</strain>
    </source>
</reference>
<name>A0ABW4XJR5_9GAMM</name>
<accession>A0ABW4XJR5</accession>
<organism evidence="2 3">
    <name type="scientific">Corallincola platygyrae</name>
    <dbReference type="NCBI Taxonomy" id="1193278"/>
    <lineage>
        <taxon>Bacteria</taxon>
        <taxon>Pseudomonadati</taxon>
        <taxon>Pseudomonadota</taxon>
        <taxon>Gammaproteobacteria</taxon>
        <taxon>Alteromonadales</taxon>
        <taxon>Psychromonadaceae</taxon>
        <taxon>Corallincola</taxon>
    </lineage>
</organism>
<evidence type="ECO:0000313" key="2">
    <source>
        <dbReference type="EMBL" id="MFD2095761.1"/>
    </source>
</evidence>
<dbReference type="Gene3D" id="3.50.50.60">
    <property type="entry name" value="FAD/NAD(P)-binding domain"/>
    <property type="match status" value="1"/>
</dbReference>
<evidence type="ECO:0000259" key="1">
    <source>
        <dbReference type="Pfam" id="PF01593"/>
    </source>
</evidence>
<dbReference type="InterPro" id="IPR050464">
    <property type="entry name" value="Zeta_carotene_desat/Oxidored"/>
</dbReference>
<protein>
    <submittedName>
        <fullName evidence="2">NAD(P)/FAD-dependent oxidoreductase</fullName>
    </submittedName>
</protein>
<dbReference type="SUPFAM" id="SSF51905">
    <property type="entry name" value="FAD/NAD(P)-binding domain"/>
    <property type="match status" value="1"/>
</dbReference>
<dbReference type="InterPro" id="IPR036188">
    <property type="entry name" value="FAD/NAD-bd_sf"/>
</dbReference>
<dbReference type="PANTHER" id="PTHR42923">
    <property type="entry name" value="PROTOPORPHYRINOGEN OXIDASE"/>
    <property type="match status" value="1"/>
</dbReference>
<dbReference type="InterPro" id="IPR002937">
    <property type="entry name" value="Amino_oxidase"/>
</dbReference>
<gene>
    <name evidence="2" type="ORF">ACFSJ3_07170</name>
</gene>
<sequence>MDKKNIAIIGAGISGLVSAYLLSRRHNVVLLEKNDYIGGHTATVDVTLEGTEYAVDTGFIVFNDRTYPNFIKLISQLGVESKPTEMSFSVSNQATGLEYNGHDLNTLFAQRSNLLSPKFYKFLYEIMRFNRLCKGAVTKQMPVVTLGDFLAHHGFSEYFQQHYILPMGAAIWSTSIAGMRDFPLEFFLKFFLNHGLLDVANRPQWYVIKGGSRSYVEPLLNASNAEVRTGVKIAKVTRGTSDATLTYVDGAEEAYDEVVFACHSDETLALLEDATAAEKAILSDLKYKDNEVILHTDTRLLPENKRAWASWNYLLGAGDDALPQLTYNMNILQGLSSKHTFCVSLNAKDKIAPEKILRSFNYAHPQYTTSAAAAQQRWNEISGVGHTHFCGAYWFNGFHEDGVSSALRVAEAFGERL</sequence>
<dbReference type="Proteomes" id="UP001597380">
    <property type="component" value="Unassembled WGS sequence"/>
</dbReference>
<evidence type="ECO:0000313" key="3">
    <source>
        <dbReference type="Proteomes" id="UP001597380"/>
    </source>
</evidence>
<dbReference type="Pfam" id="PF01593">
    <property type="entry name" value="Amino_oxidase"/>
    <property type="match status" value="1"/>
</dbReference>
<dbReference type="EMBL" id="JBHUHT010000009">
    <property type="protein sequence ID" value="MFD2095761.1"/>
    <property type="molecule type" value="Genomic_DNA"/>
</dbReference>